<dbReference type="Pfam" id="PF00263">
    <property type="entry name" value="Secretin"/>
    <property type="match status" value="1"/>
</dbReference>
<protein>
    <submittedName>
        <fullName evidence="10">Type II secretory pathway, component PulD</fullName>
    </submittedName>
</protein>
<evidence type="ECO:0000256" key="2">
    <source>
        <dbReference type="ARBA" id="ARBA00022692"/>
    </source>
</evidence>
<evidence type="ECO:0000259" key="9">
    <source>
        <dbReference type="Pfam" id="PF21305"/>
    </source>
</evidence>
<dbReference type="InterPro" id="IPR004846">
    <property type="entry name" value="T2SS/T3SS_dom"/>
</dbReference>
<keyword evidence="4" id="KW-0472">Membrane</keyword>
<proteinExistence type="inferred from homology"/>
<dbReference type="EMBL" id="DS267827">
    <property type="protein sequence ID" value="EDN56791.1"/>
    <property type="molecule type" value="Genomic_DNA"/>
</dbReference>
<comment type="subcellular location">
    <subcellularLocation>
        <location evidence="6">Cell outer membrane</location>
    </subcellularLocation>
    <subcellularLocation>
        <location evidence="1">Membrane</location>
    </subcellularLocation>
</comment>
<feature type="domain" description="NolW-like" evidence="8">
    <location>
        <begin position="174"/>
        <end position="240"/>
    </location>
</feature>
<evidence type="ECO:0000256" key="1">
    <source>
        <dbReference type="ARBA" id="ARBA00004370"/>
    </source>
</evidence>
<dbReference type="Pfam" id="PF03958">
    <property type="entry name" value="Secretin_N"/>
    <property type="match status" value="1"/>
</dbReference>
<evidence type="ECO:0000259" key="7">
    <source>
        <dbReference type="Pfam" id="PF00263"/>
    </source>
</evidence>
<evidence type="ECO:0000256" key="6">
    <source>
        <dbReference type="RuleBase" id="RU004004"/>
    </source>
</evidence>
<dbReference type="InterPro" id="IPR001775">
    <property type="entry name" value="GspD/PilQ"/>
</dbReference>
<keyword evidence="3" id="KW-0732">Signal</keyword>
<dbReference type="PRINTS" id="PR00811">
    <property type="entry name" value="BCTERIALGSPD"/>
</dbReference>
<dbReference type="Gene3D" id="3.55.50.30">
    <property type="match status" value="1"/>
</dbReference>
<evidence type="ECO:0000259" key="8">
    <source>
        <dbReference type="Pfam" id="PF03958"/>
    </source>
</evidence>
<dbReference type="InterPro" id="IPR005644">
    <property type="entry name" value="NolW-like"/>
</dbReference>
<sequence length="458" mass="50025">MLGNKVRFMSWIIAKLTACLSKKQKKSYCAGGLLSALSLLTMRCGKVEKQTTACSNFSTSSITTFLLACTLLSSPSFAASSAPFEAKNTPIGDFASWFSVHTGNTVVLGQGVTGEVSFTAPDLKDEDYPAFFLSVLRAHGYELTHDHGVFTIIADANKVETFEPSQVKLYFFENVRNTKVVDLISSMLAATQNQTLNNKAIKNYKVEVLPTTNSIIVTGSENQLKHIDVLIKGIDRPQKQVFIEAVITETELGDSQEVGVNMDLALSEAGFVSQPTAIKKAVDNLLFYEGGDFNALIKAVSKNQNTKLLSRPNMFIMDRERGYITVGQNVPFLTSSEVTDGGNRVQQIERKDVGVSLEVVPHVIGDHVVLQIMQKSDSVTDSSIASDIITNTRTLQTVVKVKDRQTISLGGLISQEQRDSVSGVPVLMDVPLLGALFRSEKTNTVDKELKVTIRTTIL</sequence>
<feature type="domain" description="GspD-like N0" evidence="9">
    <location>
        <begin position="87"/>
        <end position="150"/>
    </location>
</feature>
<evidence type="ECO:0000256" key="5">
    <source>
        <dbReference type="RuleBase" id="RU004003"/>
    </source>
</evidence>
<evidence type="ECO:0000313" key="10">
    <source>
        <dbReference type="EMBL" id="EDN56791.1"/>
    </source>
</evidence>
<dbReference type="Pfam" id="PF21305">
    <property type="entry name" value="type_II_gspD_N0"/>
    <property type="match status" value="1"/>
</dbReference>
<dbReference type="Gene3D" id="3.30.1370.120">
    <property type="match status" value="1"/>
</dbReference>
<name>A0ABM9WU60_VIBAE</name>
<dbReference type="PANTHER" id="PTHR30332:SF24">
    <property type="entry name" value="SECRETIN GSPD-RELATED"/>
    <property type="match status" value="1"/>
</dbReference>
<dbReference type="InterPro" id="IPR049371">
    <property type="entry name" value="GspD-like_N0"/>
</dbReference>
<feature type="domain" description="Type II/III secretion system secretin-like" evidence="7">
    <location>
        <begin position="299"/>
        <end position="458"/>
    </location>
</feature>
<keyword evidence="6" id="KW-0813">Transport</keyword>
<dbReference type="Proteomes" id="UP000242664">
    <property type="component" value="Unassembled WGS sequence"/>
</dbReference>
<dbReference type="InterPro" id="IPR038591">
    <property type="entry name" value="NolW-like_sf"/>
</dbReference>
<dbReference type="PRINTS" id="PR01032">
    <property type="entry name" value="PHAGEIV"/>
</dbReference>
<keyword evidence="2" id="KW-0812">Transmembrane</keyword>
<comment type="similarity">
    <text evidence="5">Belongs to the bacterial secretin family.</text>
</comment>
<evidence type="ECO:0000256" key="3">
    <source>
        <dbReference type="ARBA" id="ARBA00022729"/>
    </source>
</evidence>
<organism evidence="10 11">
    <name type="scientific">Vibrio antiquarius (strain Ex25)</name>
    <dbReference type="NCBI Taxonomy" id="150340"/>
    <lineage>
        <taxon>Bacteria</taxon>
        <taxon>Pseudomonadati</taxon>
        <taxon>Pseudomonadota</taxon>
        <taxon>Gammaproteobacteria</taxon>
        <taxon>Vibrionales</taxon>
        <taxon>Vibrionaceae</taxon>
        <taxon>Vibrio</taxon>
        <taxon>Vibrio diabolicus subgroup</taxon>
    </lineage>
</organism>
<accession>A0ABM9WU60</accession>
<gene>
    <name evidence="10" type="ORF">VEx25_B0087</name>
</gene>
<dbReference type="InterPro" id="IPR050810">
    <property type="entry name" value="Bact_Secretion_Sys_Channel"/>
</dbReference>
<dbReference type="PANTHER" id="PTHR30332">
    <property type="entry name" value="PROBABLE GENERAL SECRETION PATHWAY PROTEIN D"/>
    <property type="match status" value="1"/>
</dbReference>
<keyword evidence="11" id="KW-1185">Reference proteome</keyword>
<evidence type="ECO:0000313" key="11">
    <source>
        <dbReference type="Proteomes" id="UP000242664"/>
    </source>
</evidence>
<evidence type="ECO:0000256" key="4">
    <source>
        <dbReference type="ARBA" id="ARBA00023136"/>
    </source>
</evidence>
<reference evidence="11" key="1">
    <citation type="submission" date="2006-10" db="EMBL/GenBank/DDBJ databases">
        <authorList>
            <person name="Heidelberg J."/>
            <person name="Sebastian Y."/>
        </authorList>
    </citation>
    <scope>NUCLEOTIDE SEQUENCE [LARGE SCALE GENOMIC DNA]</scope>
    <source>
        <strain evidence="11">EX25</strain>
    </source>
</reference>